<dbReference type="EMBL" id="JBHUEN010000046">
    <property type="protein sequence ID" value="MFD1883240.1"/>
    <property type="molecule type" value="Genomic_DNA"/>
</dbReference>
<gene>
    <name evidence="4" type="ORF">ACFSCT_16100</name>
</gene>
<keyword evidence="2 4" id="KW-0560">Oxidoreductase</keyword>
<evidence type="ECO:0000256" key="1">
    <source>
        <dbReference type="ARBA" id="ARBA00009410"/>
    </source>
</evidence>
<comment type="similarity">
    <text evidence="1">Belongs to the DadA oxidoreductase family.</text>
</comment>
<evidence type="ECO:0000313" key="4">
    <source>
        <dbReference type="EMBL" id="MFD1883240.1"/>
    </source>
</evidence>
<dbReference type="GO" id="GO:0016491">
    <property type="term" value="F:oxidoreductase activity"/>
    <property type="evidence" value="ECO:0007669"/>
    <property type="project" value="UniProtKB-KW"/>
</dbReference>
<dbReference type="InterPro" id="IPR006076">
    <property type="entry name" value="FAD-dep_OxRdtase"/>
</dbReference>
<dbReference type="Pfam" id="PF01266">
    <property type="entry name" value="DAO"/>
    <property type="match status" value="1"/>
</dbReference>
<dbReference type="Proteomes" id="UP001597213">
    <property type="component" value="Unassembled WGS sequence"/>
</dbReference>
<organism evidence="4 5">
    <name type="scientific">Paracoccus pacificus</name>
    <dbReference type="NCBI Taxonomy" id="1463598"/>
    <lineage>
        <taxon>Bacteria</taxon>
        <taxon>Pseudomonadati</taxon>
        <taxon>Pseudomonadota</taxon>
        <taxon>Alphaproteobacteria</taxon>
        <taxon>Rhodobacterales</taxon>
        <taxon>Paracoccaceae</taxon>
        <taxon>Paracoccus</taxon>
    </lineage>
</organism>
<accession>A0ABW4RAY0</accession>
<name>A0ABW4RAY0_9RHOB</name>
<comment type="caution">
    <text evidence="4">The sequence shown here is derived from an EMBL/GenBank/DDBJ whole genome shotgun (WGS) entry which is preliminary data.</text>
</comment>
<evidence type="ECO:0000256" key="2">
    <source>
        <dbReference type="ARBA" id="ARBA00023002"/>
    </source>
</evidence>
<dbReference type="Gene3D" id="3.30.9.10">
    <property type="entry name" value="D-Amino Acid Oxidase, subunit A, domain 2"/>
    <property type="match status" value="2"/>
</dbReference>
<feature type="domain" description="FAD dependent oxidoreductase" evidence="3">
    <location>
        <begin position="25"/>
        <end position="418"/>
    </location>
</feature>
<reference evidence="5" key="1">
    <citation type="journal article" date="2019" name="Int. J. Syst. Evol. Microbiol.">
        <title>The Global Catalogue of Microorganisms (GCM) 10K type strain sequencing project: providing services to taxonomists for standard genome sequencing and annotation.</title>
        <authorList>
            <consortium name="The Broad Institute Genomics Platform"/>
            <consortium name="The Broad Institute Genome Sequencing Center for Infectious Disease"/>
            <person name="Wu L."/>
            <person name="Ma J."/>
        </authorList>
    </citation>
    <scope>NUCLEOTIDE SEQUENCE [LARGE SCALE GENOMIC DNA]</scope>
    <source>
        <strain evidence="5">CCUG 56029</strain>
    </source>
</reference>
<dbReference type="EC" id="1.-.-.-" evidence="4"/>
<proteinExistence type="inferred from homology"/>
<keyword evidence="5" id="KW-1185">Reference proteome</keyword>
<dbReference type="Gene3D" id="3.50.50.60">
    <property type="entry name" value="FAD/NAD(P)-binding domain"/>
    <property type="match status" value="2"/>
</dbReference>
<evidence type="ECO:0000259" key="3">
    <source>
        <dbReference type="Pfam" id="PF01266"/>
    </source>
</evidence>
<protein>
    <submittedName>
        <fullName evidence="4">NAD(P)/FAD-dependent oxidoreductase</fullName>
        <ecNumber evidence="4">1.-.-.-</ecNumber>
    </submittedName>
</protein>
<evidence type="ECO:0000313" key="5">
    <source>
        <dbReference type="Proteomes" id="UP001597213"/>
    </source>
</evidence>
<dbReference type="PANTHER" id="PTHR13847">
    <property type="entry name" value="SARCOSINE DEHYDROGENASE-RELATED"/>
    <property type="match status" value="1"/>
</dbReference>
<dbReference type="InterPro" id="IPR036188">
    <property type="entry name" value="FAD/NAD-bd_sf"/>
</dbReference>
<sequence length="448" mass="48086">MALPGAQIGLDTPVRFADPPPDAVDVAVIGGGVAGICTALYLARAGQRVVVLEKGRVAGEQSGRNWGWVRQQGRDFAELPIMMEAMRLWQGLAQEIGHGLGFRQTGVLYLADNAADMARYEDWMATARTHGLDTRVMGRAELDEKLPNAAGWIGGLWTGSDARAEPFVAVPLIAQLAQAAGARVIEACAVRALDISAGRVTGVVTENGRIAAERVVLAGGAWSALFARAHGVRLPQLSVRATVCATEPLPEFWAGAAADARFAFRRRADGGYTLAPGTFHEHFIGPDSFRNLRLFLPQIRRDLSGTRLLPRAPAGYPDGWGTPRRWAADQPSPFEKMRVLNPAPNMKVIEKLRDAFARTFPDLGRPAIARAWAGMIETTPDQVPVLDHTPLPGLTILTGLSGHGFGIGPGVGRVTADLVMGRDPGHDLHRFRFGRFSDGSAIELGPSL</sequence>
<dbReference type="PANTHER" id="PTHR13847:SF280">
    <property type="entry name" value="D-AMINO ACID DEHYDROGENASE"/>
    <property type="match status" value="1"/>
</dbReference>
<dbReference type="SUPFAM" id="SSF51905">
    <property type="entry name" value="FAD/NAD(P)-binding domain"/>
    <property type="match status" value="1"/>
</dbReference>
<dbReference type="RefSeq" id="WP_379144447.1">
    <property type="nucleotide sequence ID" value="NZ_JBHUEN010000046.1"/>
</dbReference>